<keyword evidence="5 8" id="KW-0457">Lysine biosynthesis</keyword>
<dbReference type="EC" id="5.1.1.7" evidence="3 8"/>
<comment type="similarity">
    <text evidence="2 8">Belongs to the diaminopimelate epimerase family.</text>
</comment>
<gene>
    <name evidence="8 10" type="primary">dapF</name>
    <name evidence="10" type="ORF">KQI86_01410</name>
</gene>
<feature type="binding site" evidence="8">
    <location>
        <begin position="73"/>
        <end position="74"/>
    </location>
    <ligand>
        <name>substrate</name>
    </ligand>
</feature>
<dbReference type="PANTHER" id="PTHR31689:SF0">
    <property type="entry name" value="DIAMINOPIMELATE EPIMERASE"/>
    <property type="match status" value="1"/>
</dbReference>
<evidence type="ECO:0000256" key="2">
    <source>
        <dbReference type="ARBA" id="ARBA00010219"/>
    </source>
</evidence>
<feature type="binding site" evidence="8">
    <location>
        <begin position="219"/>
        <end position="220"/>
    </location>
    <ligand>
        <name>substrate</name>
    </ligand>
</feature>
<evidence type="ECO:0000313" key="10">
    <source>
        <dbReference type="EMBL" id="MBU5482963.1"/>
    </source>
</evidence>
<feature type="binding site" evidence="8">
    <location>
        <position position="63"/>
    </location>
    <ligand>
        <name>substrate</name>
    </ligand>
</feature>
<name>A0ABS6ECP2_9CLOT</name>
<feature type="site" description="Could be important to modulate the pK values of the two catalytic cysteine residues" evidence="8">
    <location>
        <position position="209"/>
    </location>
</feature>
<comment type="pathway">
    <text evidence="1 8">Amino-acid biosynthesis; L-lysine biosynthesis via DAP pathway; DL-2,6-diaminopimelate from LL-2,6-diaminopimelate: step 1/1.</text>
</comment>
<feature type="active site" description="Proton acceptor" evidence="8">
    <location>
        <position position="218"/>
    </location>
</feature>
<comment type="caution">
    <text evidence="8">Lacks conserved residue(s) required for the propagation of feature annotation.</text>
</comment>
<dbReference type="PANTHER" id="PTHR31689">
    <property type="entry name" value="DIAMINOPIMELATE EPIMERASE, CHLOROPLASTIC"/>
    <property type="match status" value="1"/>
</dbReference>
<reference evidence="10 11" key="1">
    <citation type="submission" date="2021-06" db="EMBL/GenBank/DDBJ databases">
        <authorList>
            <person name="Sun Q."/>
            <person name="Li D."/>
        </authorList>
    </citation>
    <scope>NUCLEOTIDE SEQUENCE [LARGE SCALE GENOMIC DNA]</scope>
    <source>
        <strain evidence="10 11">MSJ-11</strain>
    </source>
</reference>
<evidence type="ECO:0000256" key="5">
    <source>
        <dbReference type="ARBA" id="ARBA00023154"/>
    </source>
</evidence>
<feature type="active site" description="Proton donor" evidence="8">
    <location>
        <position position="72"/>
    </location>
</feature>
<protein>
    <recommendedName>
        <fullName evidence="3 8">Diaminopimelate epimerase</fullName>
        <shortName evidence="8">DAP epimerase</shortName>
        <ecNumber evidence="3 8">5.1.1.7</ecNumber>
    </recommendedName>
    <alternativeName>
        <fullName evidence="8">PLP-independent amino acid racemase</fullName>
    </alternativeName>
</protein>
<dbReference type="InterPro" id="IPR001653">
    <property type="entry name" value="DAP_epimerase_DapF"/>
</dbReference>
<evidence type="ECO:0000256" key="8">
    <source>
        <dbReference type="HAMAP-Rule" id="MF_00197"/>
    </source>
</evidence>
<comment type="caution">
    <text evidence="10">The sequence shown here is derived from an EMBL/GenBank/DDBJ whole genome shotgun (WGS) entry which is preliminary data.</text>
</comment>
<accession>A0ABS6ECP2</accession>
<keyword evidence="4 8" id="KW-0028">Amino-acid biosynthesis</keyword>
<comment type="subcellular location">
    <subcellularLocation>
        <location evidence="8">Cytoplasm</location>
    </subcellularLocation>
</comment>
<dbReference type="RefSeq" id="WP_216437373.1">
    <property type="nucleotide sequence ID" value="NZ_JAHLQF010000001.1"/>
</dbReference>
<dbReference type="GO" id="GO:0008837">
    <property type="term" value="F:diaminopimelate epimerase activity"/>
    <property type="evidence" value="ECO:0007669"/>
    <property type="project" value="UniProtKB-EC"/>
</dbReference>
<evidence type="ECO:0000256" key="6">
    <source>
        <dbReference type="ARBA" id="ARBA00023235"/>
    </source>
</evidence>
<dbReference type="InterPro" id="IPR018510">
    <property type="entry name" value="DAP_epimerase_AS"/>
</dbReference>
<keyword evidence="6 8" id="KW-0413">Isomerase</keyword>
<dbReference type="Pfam" id="PF01678">
    <property type="entry name" value="DAP_epimerase"/>
    <property type="match status" value="2"/>
</dbReference>
<feature type="active site" evidence="9">
    <location>
        <position position="72"/>
    </location>
</feature>
<dbReference type="HAMAP" id="MF_00197">
    <property type="entry name" value="DAP_epimerase"/>
    <property type="match status" value="1"/>
</dbReference>
<evidence type="ECO:0000313" key="11">
    <source>
        <dbReference type="Proteomes" id="UP000726170"/>
    </source>
</evidence>
<dbReference type="Proteomes" id="UP000726170">
    <property type="component" value="Unassembled WGS sequence"/>
</dbReference>
<comment type="subunit">
    <text evidence="8">Homodimer.</text>
</comment>
<evidence type="ECO:0000256" key="1">
    <source>
        <dbReference type="ARBA" id="ARBA00005196"/>
    </source>
</evidence>
<dbReference type="PROSITE" id="PS01326">
    <property type="entry name" value="DAP_EPIMERASE"/>
    <property type="match status" value="1"/>
</dbReference>
<evidence type="ECO:0000256" key="9">
    <source>
        <dbReference type="PROSITE-ProRule" id="PRU10125"/>
    </source>
</evidence>
<feature type="binding site" evidence="8">
    <location>
        <position position="11"/>
    </location>
    <ligand>
        <name>substrate</name>
    </ligand>
</feature>
<evidence type="ECO:0000256" key="4">
    <source>
        <dbReference type="ARBA" id="ARBA00022605"/>
    </source>
</evidence>
<feature type="binding site" evidence="8">
    <location>
        <position position="191"/>
    </location>
    <ligand>
        <name>substrate</name>
    </ligand>
</feature>
<proteinExistence type="inferred from homology"/>
<keyword evidence="11" id="KW-1185">Reference proteome</keyword>
<feature type="binding site" evidence="8">
    <location>
        <begin position="209"/>
        <end position="210"/>
    </location>
    <ligand>
        <name>substrate</name>
    </ligand>
</feature>
<comment type="catalytic activity">
    <reaction evidence="7 8">
        <text>(2S,6S)-2,6-diaminopimelate = meso-2,6-diaminopimelate</text>
        <dbReference type="Rhea" id="RHEA:15393"/>
        <dbReference type="ChEBI" id="CHEBI:57609"/>
        <dbReference type="ChEBI" id="CHEBI:57791"/>
        <dbReference type="EC" id="5.1.1.7"/>
    </reaction>
</comment>
<evidence type="ECO:0000256" key="7">
    <source>
        <dbReference type="ARBA" id="ARBA00051712"/>
    </source>
</evidence>
<comment type="function">
    <text evidence="8">Catalyzes the stereoinversion of LL-2,6-diaminopimelate (L,L-DAP) to meso-diaminopimelate (meso-DAP), a precursor of L-lysine and an essential component of the bacterial peptidoglycan.</text>
</comment>
<dbReference type="NCBIfam" id="TIGR00652">
    <property type="entry name" value="DapF"/>
    <property type="match status" value="1"/>
</dbReference>
<keyword evidence="8" id="KW-0963">Cytoplasm</keyword>
<organism evidence="10 11">
    <name type="scientific">Clostridium mobile</name>
    <dbReference type="NCBI Taxonomy" id="2841512"/>
    <lineage>
        <taxon>Bacteria</taxon>
        <taxon>Bacillati</taxon>
        <taxon>Bacillota</taxon>
        <taxon>Clostridia</taxon>
        <taxon>Eubacteriales</taxon>
        <taxon>Clostridiaceae</taxon>
        <taxon>Clostridium</taxon>
    </lineage>
</organism>
<dbReference type="EMBL" id="JAHLQF010000001">
    <property type="protein sequence ID" value="MBU5482963.1"/>
    <property type="molecule type" value="Genomic_DNA"/>
</dbReference>
<evidence type="ECO:0000256" key="3">
    <source>
        <dbReference type="ARBA" id="ARBA00013080"/>
    </source>
</evidence>
<feature type="site" description="Could be important to modulate the pK values of the two catalytic cysteine residues" evidence="8">
    <location>
        <position position="162"/>
    </location>
</feature>
<sequence>MRFIKMHGNGNDFILIEDFHKNLLKRGEEIAKRLCDRHYGIGGDGLILISGSEVADIKMDIFNADGSYASMCGNGIRCLAKNIYIEGICNRDRIKIETGDGIKEAILGLKSGEITDITINMGMHSFDPKQIPVLCTEEVINKSIKVNEKIYDITSLFMGVPHTVIFGNIEDFDILEGGHIEKLSLFPQGTNVNFCEILSRDRIKVKTWERGAGITLACGTGSCASVIAANKVGLVDNRVQVDLPGGVLFIEITSNGIMMTGPAEIVYKGEVNL</sequence>